<organism evidence="1 2">
    <name type="scientific">Saccharophagus degradans (strain 2-40 / ATCC 43961 / DSM 17024)</name>
    <dbReference type="NCBI Taxonomy" id="203122"/>
    <lineage>
        <taxon>Bacteria</taxon>
        <taxon>Pseudomonadati</taxon>
        <taxon>Pseudomonadota</taxon>
        <taxon>Gammaproteobacteria</taxon>
        <taxon>Cellvibrionales</taxon>
        <taxon>Cellvibrionaceae</taxon>
        <taxon>Saccharophagus</taxon>
    </lineage>
</organism>
<keyword evidence="2" id="KW-1185">Reference proteome</keyword>
<dbReference type="AlphaFoldDB" id="Q21DU1"/>
<dbReference type="OrthoDB" id="5709367at2"/>
<dbReference type="Proteomes" id="UP000001947">
    <property type="component" value="Chromosome"/>
</dbReference>
<accession>Q21DU1</accession>
<dbReference type="RefSeq" id="WP_011470353.1">
    <property type="nucleotide sequence ID" value="NC_007912.1"/>
</dbReference>
<name>Q21DU1_SACD2</name>
<sequence length="190" mass="21822">MIYQILFAYFDYKGLHLTEECEIRLYERTQAANHFKSSQDSSQEIAIDEMVADWFEDPNLPKPDITLLNEMLTFSPKAFNVIKEFIPESAEIFSIKLDNEVWHAVNFTEHSDNLIKTISDEITLTNASYDKSVTAELSFRDDIELPELLHIKAANGRFYCGEKLKKCILANELTGITLTENLIVADYSLI</sequence>
<protein>
    <submittedName>
        <fullName evidence="1">Uncharacterized protein</fullName>
    </submittedName>
</protein>
<gene>
    <name evidence="1" type="ordered locus">Sde_3883</name>
</gene>
<proteinExistence type="predicted"/>
<dbReference type="HOGENOM" id="CLU_1427061_0_0_6"/>
<dbReference type="KEGG" id="sde:Sde_3883"/>
<dbReference type="EMBL" id="CP000282">
    <property type="protein sequence ID" value="ABD83138.1"/>
    <property type="molecule type" value="Genomic_DNA"/>
</dbReference>
<evidence type="ECO:0000313" key="1">
    <source>
        <dbReference type="EMBL" id="ABD83138.1"/>
    </source>
</evidence>
<reference evidence="1 2" key="1">
    <citation type="journal article" date="2008" name="PLoS Genet.">
        <title>Complete genome sequence of the complex carbohydrate-degrading marine bacterium, Saccharophagus degradans strain 2-40 T.</title>
        <authorList>
            <person name="Weiner R.M."/>
            <person name="Taylor L.E.II."/>
            <person name="Henrissat B."/>
            <person name="Hauser L."/>
            <person name="Land M."/>
            <person name="Coutinho P.M."/>
            <person name="Rancurel C."/>
            <person name="Saunders E.H."/>
            <person name="Longmire A.G."/>
            <person name="Zhang H."/>
            <person name="Bayer E.A."/>
            <person name="Gilbert H.J."/>
            <person name="Larimer F."/>
            <person name="Zhulin I.B."/>
            <person name="Ekborg N.A."/>
            <person name="Lamed R."/>
            <person name="Richardson P.M."/>
            <person name="Borovok I."/>
            <person name="Hutcheson S."/>
        </authorList>
    </citation>
    <scope>NUCLEOTIDE SEQUENCE [LARGE SCALE GENOMIC DNA]</scope>
    <source>
        <strain evidence="2">2-40 / ATCC 43961 / DSM 17024</strain>
    </source>
</reference>
<dbReference type="GeneID" id="98615480"/>
<evidence type="ECO:0000313" key="2">
    <source>
        <dbReference type="Proteomes" id="UP000001947"/>
    </source>
</evidence>